<sequence>MMTPQLFINYKMKSVAHLPWRMLTYKALNTFIDDLFAFIIKMPTLYRLGCLRDDVIFFIYLYQKWIYPIDYKRVNEFGVSGDDLQQFDSNGVLVKTDETQAIGTSNESSENGEVHAKSE</sequence>
<dbReference type="GO" id="GO:0012505">
    <property type="term" value="C:endomembrane system"/>
    <property type="evidence" value="ECO:0007669"/>
    <property type="project" value="TreeGrafter"/>
</dbReference>
<dbReference type="PANTHER" id="PTHR21347:SF14">
    <property type="entry name" value="LIPID SCRAMBLASE CLPTM1-RELATED"/>
    <property type="match status" value="1"/>
</dbReference>
<evidence type="ECO:0000256" key="6">
    <source>
        <dbReference type="SAM" id="MobiDB-lite"/>
    </source>
</evidence>
<comment type="caution">
    <text evidence="7">The sequence shown here is derived from an EMBL/GenBank/DDBJ whole genome shotgun (WGS) entry which is preliminary data.</text>
</comment>
<dbReference type="PANTHER" id="PTHR21347">
    <property type="entry name" value="CLEFT LIP AND PALATE ASSOCIATED TRANSMEMBRANE PROTEIN-RELATED"/>
    <property type="match status" value="1"/>
</dbReference>
<keyword evidence="4" id="KW-1133">Transmembrane helix</keyword>
<dbReference type="EMBL" id="CACRXK020023088">
    <property type="protein sequence ID" value="CAB4037446.1"/>
    <property type="molecule type" value="Genomic_DNA"/>
</dbReference>
<evidence type="ECO:0000256" key="5">
    <source>
        <dbReference type="ARBA" id="ARBA00023136"/>
    </source>
</evidence>
<organism evidence="7 8">
    <name type="scientific">Paramuricea clavata</name>
    <name type="common">Red gorgonian</name>
    <name type="synonym">Violescent sea-whip</name>
    <dbReference type="NCBI Taxonomy" id="317549"/>
    <lineage>
        <taxon>Eukaryota</taxon>
        <taxon>Metazoa</taxon>
        <taxon>Cnidaria</taxon>
        <taxon>Anthozoa</taxon>
        <taxon>Octocorallia</taxon>
        <taxon>Malacalcyonacea</taxon>
        <taxon>Plexauridae</taxon>
        <taxon>Paramuricea</taxon>
    </lineage>
</organism>
<keyword evidence="8" id="KW-1185">Reference proteome</keyword>
<keyword evidence="5" id="KW-0472">Membrane</keyword>
<evidence type="ECO:0000313" key="7">
    <source>
        <dbReference type="EMBL" id="CAB4037446.1"/>
    </source>
</evidence>
<dbReference type="AlphaFoldDB" id="A0A6S7JX18"/>
<gene>
    <name evidence="7" type="ORF">PACLA_8A053012</name>
</gene>
<accession>A0A6S7JX18</accession>
<name>A0A6S7JX18_PARCT</name>
<dbReference type="InterPro" id="IPR008429">
    <property type="entry name" value="CLPTM1"/>
</dbReference>
<evidence type="ECO:0000256" key="3">
    <source>
        <dbReference type="ARBA" id="ARBA00022692"/>
    </source>
</evidence>
<evidence type="ECO:0000256" key="1">
    <source>
        <dbReference type="ARBA" id="ARBA00004141"/>
    </source>
</evidence>
<dbReference type="Proteomes" id="UP001152795">
    <property type="component" value="Unassembled WGS sequence"/>
</dbReference>
<proteinExistence type="inferred from homology"/>
<feature type="compositionally biased region" description="Polar residues" evidence="6">
    <location>
        <begin position="99"/>
        <end position="111"/>
    </location>
</feature>
<dbReference type="GO" id="GO:0016020">
    <property type="term" value="C:membrane"/>
    <property type="evidence" value="ECO:0007669"/>
    <property type="project" value="UniProtKB-SubCell"/>
</dbReference>
<comment type="subcellular location">
    <subcellularLocation>
        <location evidence="1">Membrane</location>
        <topology evidence="1">Multi-pass membrane protein</topology>
    </subcellularLocation>
</comment>
<evidence type="ECO:0000313" key="8">
    <source>
        <dbReference type="Proteomes" id="UP001152795"/>
    </source>
</evidence>
<comment type="similarity">
    <text evidence="2">Belongs to the CLPTM1 family.</text>
</comment>
<reference evidence="7" key="1">
    <citation type="submission" date="2020-04" db="EMBL/GenBank/DDBJ databases">
        <authorList>
            <person name="Alioto T."/>
            <person name="Alioto T."/>
            <person name="Gomez Garrido J."/>
        </authorList>
    </citation>
    <scope>NUCLEOTIDE SEQUENCE</scope>
    <source>
        <strain evidence="7">A484AB</strain>
    </source>
</reference>
<keyword evidence="3 7" id="KW-0812">Transmembrane</keyword>
<feature type="region of interest" description="Disordered" evidence="6">
    <location>
        <begin position="98"/>
        <end position="119"/>
    </location>
</feature>
<dbReference type="OrthoDB" id="378564at2759"/>
<evidence type="ECO:0000256" key="2">
    <source>
        <dbReference type="ARBA" id="ARBA00009310"/>
    </source>
</evidence>
<protein>
    <submittedName>
        <fullName evidence="7">Cleft lip and palate transmembrane 1 homolog</fullName>
    </submittedName>
</protein>
<evidence type="ECO:0000256" key="4">
    <source>
        <dbReference type="ARBA" id="ARBA00022989"/>
    </source>
</evidence>